<evidence type="ECO:0000256" key="6">
    <source>
        <dbReference type="ARBA" id="ARBA00022837"/>
    </source>
</evidence>
<dbReference type="EMBL" id="JAPDFR010000007">
    <property type="protein sequence ID" value="KAK0385306.1"/>
    <property type="molecule type" value="Genomic_DNA"/>
</dbReference>
<evidence type="ECO:0000256" key="1">
    <source>
        <dbReference type="ARBA" id="ARBA00006249"/>
    </source>
</evidence>
<dbReference type="InterPro" id="IPR029058">
    <property type="entry name" value="AB_hydrolase_fold"/>
</dbReference>
<evidence type="ECO:0000256" key="5">
    <source>
        <dbReference type="ARBA" id="ARBA00022801"/>
    </source>
</evidence>
<evidence type="ECO:0000256" key="3">
    <source>
        <dbReference type="ARBA" id="ARBA00022723"/>
    </source>
</evidence>
<keyword evidence="7" id="KW-1015">Disulfide bond</keyword>
<sequence length="518" mass="56632">MAPLTCSPASFTSLSFPSIDVQSLSASPVTNFPIEDAVRIPNHGFYPSGTVEFCNVTIAYTHPNEESYPINFEAWLPSHESWNERLVAAGGSGFAAGRFSDTYRIMSGLINEGYVSFTTDGGAPNVTNFEFALKETGVLDEVALKNWGTVALGDMATIGKAVVKQYYGQPAIYSYFSGCSQAGRQGYEFAQRYPDAFDGIAATAPAFSMLDAFYNIFWPQFLMNQGESWPRGCEIDSLTNLAVQHCDERDGVLDGIISRPDLCEDFDPFARIGDAALACQDKSSTISEMAAIVVNASWTGFPDRDGGHMLYPGLFPGTDLTGNVTGAGIATTTCYETDQGCHGSPIELGYAPVRIFGAKDGSFDYTKLTFDQLYNGQEEAKRLVGRELQSFDPDLSAFRDRGGKLLTFHGLSDQLLSAGIVRRYYDQVSQRLDDVQDFYRYFEIPGLGHCNAGPQHPDSTFDALRLWVEEGVAPETLPYRQPDAEGNIGDRVACPYPQAATYKSCCGNPTLAECYECK</sequence>
<dbReference type="SUPFAM" id="SSF53474">
    <property type="entry name" value="alpha/beta-Hydrolases"/>
    <property type="match status" value="1"/>
</dbReference>
<accession>A0AA39L5I8</accession>
<dbReference type="PANTHER" id="PTHR33938:SF13">
    <property type="entry name" value="CARBOXYLIC ESTER HYDROLASE"/>
    <property type="match status" value="1"/>
</dbReference>
<dbReference type="Proteomes" id="UP001175261">
    <property type="component" value="Unassembled WGS sequence"/>
</dbReference>
<evidence type="ECO:0000313" key="9">
    <source>
        <dbReference type="EMBL" id="KAK0385306.1"/>
    </source>
</evidence>
<dbReference type="GO" id="GO:0046872">
    <property type="term" value="F:metal ion binding"/>
    <property type="evidence" value="ECO:0007669"/>
    <property type="project" value="UniProtKB-KW"/>
</dbReference>
<proteinExistence type="inferred from homology"/>
<evidence type="ECO:0000256" key="2">
    <source>
        <dbReference type="ARBA" id="ARBA00022487"/>
    </source>
</evidence>
<organism evidence="9 10">
    <name type="scientific">Sarocladium strictum</name>
    <name type="common">Black bundle disease fungus</name>
    <name type="synonym">Acremonium strictum</name>
    <dbReference type="NCBI Taxonomy" id="5046"/>
    <lineage>
        <taxon>Eukaryota</taxon>
        <taxon>Fungi</taxon>
        <taxon>Dikarya</taxon>
        <taxon>Ascomycota</taxon>
        <taxon>Pezizomycotina</taxon>
        <taxon>Sordariomycetes</taxon>
        <taxon>Hypocreomycetidae</taxon>
        <taxon>Hypocreales</taxon>
        <taxon>Sarocladiaceae</taxon>
        <taxon>Sarocladium</taxon>
    </lineage>
</organism>
<dbReference type="InterPro" id="IPR011118">
    <property type="entry name" value="Tannase/feruloyl_esterase"/>
</dbReference>
<gene>
    <name evidence="9" type="ORF">NLU13_7782</name>
</gene>
<keyword evidence="5 8" id="KW-0378">Hydrolase</keyword>
<evidence type="ECO:0000256" key="4">
    <source>
        <dbReference type="ARBA" id="ARBA00022729"/>
    </source>
</evidence>
<comment type="caution">
    <text evidence="9">The sequence shown here is derived from an EMBL/GenBank/DDBJ whole genome shotgun (WGS) entry which is preliminary data.</text>
</comment>
<keyword evidence="6" id="KW-0106">Calcium</keyword>
<dbReference type="Pfam" id="PF07519">
    <property type="entry name" value="Tannase"/>
    <property type="match status" value="1"/>
</dbReference>
<keyword evidence="2" id="KW-0719">Serine esterase</keyword>
<name>A0AA39L5I8_SARSR</name>
<dbReference type="AlphaFoldDB" id="A0AA39L5I8"/>
<dbReference type="GO" id="GO:0030600">
    <property type="term" value="F:feruloyl esterase activity"/>
    <property type="evidence" value="ECO:0007669"/>
    <property type="project" value="UniProtKB-ARBA"/>
</dbReference>
<dbReference type="PANTHER" id="PTHR33938">
    <property type="entry name" value="FERULOYL ESTERASE B-RELATED"/>
    <property type="match status" value="1"/>
</dbReference>
<comment type="similarity">
    <text evidence="1 8">Belongs to the tannase family.</text>
</comment>
<protein>
    <recommendedName>
        <fullName evidence="8">Carboxylic ester hydrolase</fullName>
        <ecNumber evidence="8">3.1.1.-</ecNumber>
    </recommendedName>
</protein>
<keyword evidence="3" id="KW-0479">Metal-binding</keyword>
<evidence type="ECO:0000256" key="8">
    <source>
        <dbReference type="RuleBase" id="RU361238"/>
    </source>
</evidence>
<dbReference type="EC" id="3.1.1.-" evidence="8"/>
<dbReference type="Gene3D" id="3.40.50.1820">
    <property type="entry name" value="alpha/beta hydrolase"/>
    <property type="match status" value="1"/>
</dbReference>
<keyword evidence="4" id="KW-0732">Signal</keyword>
<keyword evidence="10" id="KW-1185">Reference proteome</keyword>
<reference evidence="9" key="1">
    <citation type="submission" date="2022-10" db="EMBL/GenBank/DDBJ databases">
        <title>Determination and structural analysis of whole genome sequence of Sarocladium strictum F4-1.</title>
        <authorList>
            <person name="Hu L."/>
            <person name="Jiang Y."/>
        </authorList>
    </citation>
    <scope>NUCLEOTIDE SEQUENCE</scope>
    <source>
        <strain evidence="9">F4-1</strain>
    </source>
</reference>
<evidence type="ECO:0000313" key="10">
    <source>
        <dbReference type="Proteomes" id="UP001175261"/>
    </source>
</evidence>
<evidence type="ECO:0000256" key="7">
    <source>
        <dbReference type="ARBA" id="ARBA00023157"/>
    </source>
</evidence>